<keyword evidence="2" id="KW-1185">Reference proteome</keyword>
<accession>A0RX05</accession>
<reference evidence="1 2" key="1">
    <citation type="journal article" date="2006" name="Proc. Natl. Acad. Sci. U.S.A.">
        <title>Genomic analysis of the uncultivated marine crenarchaeote Cenarchaeum symbiosum.</title>
        <authorList>
            <person name="Hallam S.J."/>
            <person name="Konstantinidis K.T."/>
            <person name="Putnam N."/>
            <person name="Schleper C."/>
            <person name="Watanabe Y."/>
            <person name="Sugahara J."/>
            <person name="Preston C."/>
            <person name="de la Torre J."/>
            <person name="Richardson P.M."/>
            <person name="DeLong E.F."/>
        </authorList>
    </citation>
    <scope>NUCLEOTIDE SEQUENCE [LARGE SCALE GENOMIC DNA]</scope>
    <source>
        <strain evidence="2">A</strain>
    </source>
</reference>
<gene>
    <name evidence="1" type="ordered locus">CENSYa_1249</name>
</gene>
<dbReference type="Proteomes" id="UP000000758">
    <property type="component" value="Chromosome"/>
</dbReference>
<dbReference type="EMBL" id="DP000238">
    <property type="protein sequence ID" value="ABK77872.1"/>
    <property type="molecule type" value="Genomic_DNA"/>
</dbReference>
<dbReference type="EnsemblBacteria" id="ABK77872">
    <property type="protein sequence ID" value="ABK77872"/>
    <property type="gene ID" value="CENSYa_1249"/>
</dbReference>
<dbReference type="HOGENOM" id="CLU_2284923_0_0_2"/>
<organism evidence="1 2">
    <name type="scientific">Cenarchaeum symbiosum (strain A)</name>
    <dbReference type="NCBI Taxonomy" id="414004"/>
    <lineage>
        <taxon>Archaea</taxon>
        <taxon>Nitrososphaerota</taxon>
        <taxon>Candidatus Cenarchaeales</taxon>
        <taxon>Candidatus Cenarchaeaceae</taxon>
        <taxon>Candidatus Cenarchaeum</taxon>
    </lineage>
</organism>
<sequence>MFKNATEFAGDTFLRNMGISKYPSQTGDSGAAIVHHGEDVATLIGVHRGTICIFSAASEGYPLVDTRHYFPWCGILPSVNNYKIFSAWENVEEELNLVRPG</sequence>
<name>A0RX05_CENSY</name>
<proteinExistence type="predicted"/>
<dbReference type="KEGG" id="csy:CENSYa_1249"/>
<evidence type="ECO:0000313" key="2">
    <source>
        <dbReference type="Proteomes" id="UP000000758"/>
    </source>
</evidence>
<evidence type="ECO:0000313" key="1">
    <source>
        <dbReference type="EMBL" id="ABK77872.1"/>
    </source>
</evidence>
<protein>
    <submittedName>
        <fullName evidence="1">Uncharacterized protein</fullName>
    </submittedName>
</protein>
<dbReference type="AlphaFoldDB" id="A0RX05"/>